<keyword evidence="4" id="KW-1185">Reference proteome</keyword>
<comment type="caution">
    <text evidence="3">The sequence shown here is derived from an EMBL/GenBank/DDBJ whole genome shotgun (WGS) entry which is preliminary data.</text>
</comment>
<organism evidence="3 4">
    <name type="scientific">Pagothenia borchgrevinki</name>
    <name type="common">Bald rockcod</name>
    <name type="synonym">Trematomus borchgrevinki</name>
    <dbReference type="NCBI Taxonomy" id="8213"/>
    <lineage>
        <taxon>Eukaryota</taxon>
        <taxon>Metazoa</taxon>
        <taxon>Chordata</taxon>
        <taxon>Craniata</taxon>
        <taxon>Vertebrata</taxon>
        <taxon>Euteleostomi</taxon>
        <taxon>Actinopterygii</taxon>
        <taxon>Neopterygii</taxon>
        <taxon>Teleostei</taxon>
        <taxon>Neoteleostei</taxon>
        <taxon>Acanthomorphata</taxon>
        <taxon>Eupercaria</taxon>
        <taxon>Perciformes</taxon>
        <taxon>Notothenioidei</taxon>
        <taxon>Nototheniidae</taxon>
        <taxon>Pagothenia</taxon>
    </lineage>
</organism>
<accession>A0ABD2G4G8</accession>
<dbReference type="InterPro" id="IPR012337">
    <property type="entry name" value="RNaseH-like_sf"/>
</dbReference>
<dbReference type="AlphaFoldDB" id="A0ABD2G4G8"/>
<dbReference type="Pfam" id="PF18701">
    <property type="entry name" value="DUF5641"/>
    <property type="match status" value="1"/>
</dbReference>
<dbReference type="EMBL" id="JBIYXZ010002083">
    <property type="protein sequence ID" value="KAL3048620.1"/>
    <property type="molecule type" value="Genomic_DNA"/>
</dbReference>
<reference evidence="3 4" key="2">
    <citation type="journal article" date="2024" name="G3 (Bethesda)">
        <title>The genome of the cryopelagic Antarctic bald notothen, Trematomus borchgrevinki.</title>
        <authorList>
            <person name="Rayamajhi N."/>
            <person name="Rivera-Colon A.G."/>
            <person name="Minhas B.F."/>
            <person name="Cheng C.C."/>
            <person name="Catchen J.M."/>
        </authorList>
    </citation>
    <scope>NUCLEOTIDE SEQUENCE [LARGE SCALE GENOMIC DNA]</scope>
    <source>
        <strain evidence="3">AGRC-2024</strain>
    </source>
</reference>
<protein>
    <recommendedName>
        <fullName evidence="2">DUF5641 domain-containing protein</fullName>
    </recommendedName>
</protein>
<evidence type="ECO:0000259" key="2">
    <source>
        <dbReference type="Pfam" id="PF18701"/>
    </source>
</evidence>
<dbReference type="InterPro" id="IPR040676">
    <property type="entry name" value="DUF5641"/>
</dbReference>
<evidence type="ECO:0000313" key="4">
    <source>
        <dbReference type="Proteomes" id="UP001619887"/>
    </source>
</evidence>
<proteinExistence type="predicted"/>
<reference evidence="3 4" key="1">
    <citation type="journal article" date="2022" name="G3 (Bethesda)">
        <title>Evaluating Illumina-, Nanopore-, and PacBio-based genome assembly strategies with the bald notothen, Trematomus borchgrevinki.</title>
        <authorList>
            <person name="Rayamajhi N."/>
            <person name="Cheng C.C."/>
            <person name="Catchen J.M."/>
        </authorList>
    </citation>
    <scope>NUCLEOTIDE SEQUENCE [LARGE SCALE GENOMIC DNA]</scope>
    <source>
        <strain evidence="3">AGRC-2024</strain>
    </source>
</reference>
<dbReference type="Proteomes" id="UP001619887">
    <property type="component" value="Unassembled WGS sequence"/>
</dbReference>
<dbReference type="PANTHER" id="PTHR47331">
    <property type="entry name" value="PHD-TYPE DOMAIN-CONTAINING PROTEIN"/>
    <property type="match status" value="1"/>
</dbReference>
<name>A0ABD2G4G8_PAGBO</name>
<feature type="region of interest" description="Disordered" evidence="1">
    <location>
        <begin position="287"/>
        <end position="309"/>
    </location>
</feature>
<gene>
    <name evidence="3" type="ORF">OYC64_007217</name>
</gene>
<evidence type="ECO:0000256" key="1">
    <source>
        <dbReference type="SAM" id="MobiDB-lite"/>
    </source>
</evidence>
<feature type="compositionally biased region" description="Basic and acidic residues" evidence="1">
    <location>
        <begin position="203"/>
        <end position="214"/>
    </location>
</feature>
<dbReference type="PANTHER" id="PTHR47331:SF6">
    <property type="entry name" value="DOUBLECORTIN DOMAIN-CONTAINING PROTEIN"/>
    <property type="match status" value="1"/>
</dbReference>
<feature type="domain" description="DUF5641" evidence="2">
    <location>
        <begin position="787"/>
        <end position="881"/>
    </location>
</feature>
<evidence type="ECO:0000313" key="3">
    <source>
        <dbReference type="EMBL" id="KAL3048620.1"/>
    </source>
</evidence>
<dbReference type="InterPro" id="IPR036397">
    <property type="entry name" value="RNaseH_sf"/>
</dbReference>
<dbReference type="SUPFAM" id="SSF53098">
    <property type="entry name" value="Ribonuclease H-like"/>
    <property type="match status" value="1"/>
</dbReference>
<sequence length="891" mass="100497">MSFLSAIAGLDLSVGEELDLLCKYLGKESSDQVRRIKAINIRHPDAGLMMAWERLEEIYGSPEVIEQALFDKLESFPILTNKDPKRLRELADLLLELEAAKRDGSLPGLSYLDTSRGVKPIIEKLPYNIQEKWISYGSRYKRDHHVSFPPFSVFADFVRTEAKARNDPSFNLSTTVPMEKKSTWEKSTKMPVSVHKTQVSSADRYESREDKKLTDPNNHCPLHKKPHPLKKCRSFREKSLEERKQLLKEHSFCFRCCSSAGHLARNCTAEVKCIECGSTGHVSALHPGPAVWKPKPSPPSSEHGGEEDKADYQVTSRCTQVCGEGVSAQACSKICLVSVYPAGRSEEAKKMYAILDEQSNRSLAHSEFFNVFKITGPSFPYTLETCAGLTQTTGRRASGFTVESADKKLSFPLPSLLECNQVPNNRSEVPTPNAAHHHAHLKCIADEIPPLDPNADILLLLGRDILRVHKVREQISGPDNAPFAWTWDGFVVGDVCLAGAREPLEVNSYKTSILENGRTSHLQPCNNQLKAREIFNQTPDYTHHPALTSKFSTATHDADSLGQTTFTQTANDHKLAPSVEDMKFLKIMEAEFHQDSSKSWVGPLPFRLPRQRLPNNRKQAQDRLASLRRTLEKRPQMKAHFLEFTAKQIRSDCGTNFVGASRDLQMKTTDPSGNNVEKYLSTQNCTWVFNPPHASHMGGAWERMIGIARRILDYLLLEQKKSSLTHEVLLTLMAEVTAVINARPLIPVSSDPESPLILTPAMLLTLKTGSTPPPPGNFEEADLFKEQWKQVQSLADTFWSRWRKEYLKTLQFRHKWRSKRSNLQEGDIVLLKDNQAQRNEWPMATITKTFPGRDGLVRKIEVEISKDKTKRIFSRPVTEVVLLLSPKTDSC</sequence>
<feature type="region of interest" description="Disordered" evidence="1">
    <location>
        <begin position="182"/>
        <end position="220"/>
    </location>
</feature>
<dbReference type="Gene3D" id="3.30.420.10">
    <property type="entry name" value="Ribonuclease H-like superfamily/Ribonuclease H"/>
    <property type="match status" value="1"/>
</dbReference>